<dbReference type="Gene3D" id="1.10.10.10">
    <property type="entry name" value="Winged helix-like DNA-binding domain superfamily/Winged helix DNA-binding domain"/>
    <property type="match status" value="1"/>
</dbReference>
<dbReference type="InterPro" id="IPR003488">
    <property type="entry name" value="DprA"/>
</dbReference>
<comment type="caution">
    <text evidence="4">The sequence shown here is derived from an EMBL/GenBank/DDBJ whole genome shotgun (WGS) entry which is preliminary data.</text>
</comment>
<dbReference type="Proteomes" id="UP000701698">
    <property type="component" value="Unassembled WGS sequence"/>
</dbReference>
<dbReference type="NCBIfam" id="TIGR00732">
    <property type="entry name" value="dprA"/>
    <property type="match status" value="1"/>
</dbReference>
<dbReference type="Gene3D" id="3.40.50.450">
    <property type="match status" value="1"/>
</dbReference>
<dbReference type="EMBL" id="JAGQKX010000116">
    <property type="protein sequence ID" value="MCA9390514.1"/>
    <property type="molecule type" value="Genomic_DNA"/>
</dbReference>
<reference evidence="4" key="2">
    <citation type="journal article" date="2021" name="Microbiome">
        <title>Successional dynamics and alternative stable states in a saline activated sludge microbial community over 9 years.</title>
        <authorList>
            <person name="Wang Y."/>
            <person name="Ye J."/>
            <person name="Ju F."/>
            <person name="Liu L."/>
            <person name="Boyd J.A."/>
            <person name="Deng Y."/>
            <person name="Parks D.H."/>
            <person name="Jiang X."/>
            <person name="Yin X."/>
            <person name="Woodcroft B.J."/>
            <person name="Tyson G.W."/>
            <person name="Hugenholtz P."/>
            <person name="Polz M.F."/>
            <person name="Zhang T."/>
        </authorList>
    </citation>
    <scope>NUCLEOTIDE SEQUENCE</scope>
    <source>
        <strain evidence="4">HKST-UBA01</strain>
    </source>
</reference>
<evidence type="ECO:0000259" key="2">
    <source>
        <dbReference type="Pfam" id="PF02481"/>
    </source>
</evidence>
<evidence type="ECO:0000259" key="3">
    <source>
        <dbReference type="Pfam" id="PF17782"/>
    </source>
</evidence>
<evidence type="ECO:0000313" key="4">
    <source>
        <dbReference type="EMBL" id="MCA9390514.1"/>
    </source>
</evidence>
<dbReference type="InterPro" id="IPR036388">
    <property type="entry name" value="WH-like_DNA-bd_sf"/>
</dbReference>
<dbReference type="GO" id="GO:0009294">
    <property type="term" value="P:DNA-mediated transformation"/>
    <property type="evidence" value="ECO:0007669"/>
    <property type="project" value="InterPro"/>
</dbReference>
<dbReference type="AlphaFoldDB" id="A0A955LH90"/>
<protein>
    <submittedName>
        <fullName evidence="4">DNA-processing protein DprA</fullName>
    </submittedName>
</protein>
<dbReference type="Pfam" id="PF02481">
    <property type="entry name" value="DNA_processg_A"/>
    <property type="match status" value="1"/>
</dbReference>
<sequence length="346" mass="38380">MKLTEYYFLTQLFPRVGPRTVIKLLEEWSSIDAVFEQLQKKHRLNQNQIKQHLSAINEGIQRHQLSVIFWHDDEYPQAFRNLSDPPLFFFYKGTLPQLRERTVAIVGTRNPSAYGQTITQKITAQLVNQGVVIASGFMRGIDTQAHRTVLDHEGRTIGVLGSGFNYIVPPENKKLVNEVIKKGALISEFIPDQQPTKYTFPQRNRLVAALSEVVIVIEAGPKSGALITARLAGEQGKTVAAVPGSIFSVKSAGANWLIGQGATVISTIDGVGELLGFSTGNPSKEQPVFVNKIQKNIFERLSQNPASCDDLVRSLQVSTQVILSEISIMELTGLVKKFDENSYMVD</sequence>
<evidence type="ECO:0000256" key="1">
    <source>
        <dbReference type="ARBA" id="ARBA00006525"/>
    </source>
</evidence>
<proteinExistence type="inferred from homology"/>
<evidence type="ECO:0000313" key="5">
    <source>
        <dbReference type="Proteomes" id="UP000701698"/>
    </source>
</evidence>
<dbReference type="PANTHER" id="PTHR43022:SF1">
    <property type="entry name" value="PROTEIN SMF"/>
    <property type="match status" value="1"/>
</dbReference>
<organism evidence="4 5">
    <name type="scientific">candidate division WWE3 bacterium</name>
    <dbReference type="NCBI Taxonomy" id="2053526"/>
    <lineage>
        <taxon>Bacteria</taxon>
        <taxon>Katanobacteria</taxon>
    </lineage>
</organism>
<accession>A0A955LH90</accession>
<feature type="domain" description="DprA winged helix" evidence="3">
    <location>
        <begin position="293"/>
        <end position="336"/>
    </location>
</feature>
<feature type="domain" description="Smf/DprA SLOG" evidence="2">
    <location>
        <begin position="67"/>
        <end position="271"/>
    </location>
</feature>
<gene>
    <name evidence="4" type="primary">dprA</name>
    <name evidence="4" type="ORF">KC571_03860</name>
</gene>
<dbReference type="InterPro" id="IPR057666">
    <property type="entry name" value="DrpA_SLOG"/>
</dbReference>
<dbReference type="Pfam" id="PF17782">
    <property type="entry name" value="WHD_DprA"/>
    <property type="match status" value="1"/>
</dbReference>
<name>A0A955LH90_UNCKA</name>
<dbReference type="PANTHER" id="PTHR43022">
    <property type="entry name" value="PROTEIN SMF"/>
    <property type="match status" value="1"/>
</dbReference>
<dbReference type="InterPro" id="IPR041614">
    <property type="entry name" value="DprA_WH"/>
</dbReference>
<comment type="similarity">
    <text evidence="1">Belongs to the DprA/Smf family.</text>
</comment>
<dbReference type="SUPFAM" id="SSF102405">
    <property type="entry name" value="MCP/YpsA-like"/>
    <property type="match status" value="1"/>
</dbReference>
<reference evidence="4" key="1">
    <citation type="submission" date="2020-04" db="EMBL/GenBank/DDBJ databases">
        <authorList>
            <person name="Zhang T."/>
        </authorList>
    </citation>
    <scope>NUCLEOTIDE SEQUENCE</scope>
    <source>
        <strain evidence="4">HKST-UBA01</strain>
    </source>
</reference>